<evidence type="ECO:0000313" key="1">
    <source>
        <dbReference type="EMBL" id="MDR6550444.1"/>
    </source>
</evidence>
<dbReference type="RefSeq" id="WP_310225096.1">
    <property type="nucleotide sequence ID" value="NZ_JAVDSB010000001.1"/>
</dbReference>
<gene>
    <name evidence="1" type="ORF">J2736_001627</name>
</gene>
<comment type="caution">
    <text evidence="1">The sequence shown here is derived from an EMBL/GenBank/DDBJ whole genome shotgun (WGS) entry which is preliminary data.</text>
</comment>
<organism evidence="1 2">
    <name type="scientific">Paenibacillus qinlingensis</name>
    <dbReference type="NCBI Taxonomy" id="1837343"/>
    <lineage>
        <taxon>Bacteria</taxon>
        <taxon>Bacillati</taxon>
        <taxon>Bacillota</taxon>
        <taxon>Bacilli</taxon>
        <taxon>Bacillales</taxon>
        <taxon>Paenibacillaceae</taxon>
        <taxon>Paenibacillus</taxon>
    </lineage>
</organism>
<keyword evidence="2" id="KW-1185">Reference proteome</keyword>
<dbReference type="Proteomes" id="UP001267290">
    <property type="component" value="Unassembled WGS sequence"/>
</dbReference>
<reference evidence="1 2" key="1">
    <citation type="submission" date="2023-07" db="EMBL/GenBank/DDBJ databases">
        <title>Sorghum-associated microbial communities from plants grown in Nebraska, USA.</title>
        <authorList>
            <person name="Schachtman D."/>
        </authorList>
    </citation>
    <scope>NUCLEOTIDE SEQUENCE [LARGE SCALE GENOMIC DNA]</scope>
    <source>
        <strain evidence="1 2">CC258</strain>
    </source>
</reference>
<accession>A0ABU1NSY1</accession>
<evidence type="ECO:0008006" key="3">
    <source>
        <dbReference type="Google" id="ProtNLM"/>
    </source>
</evidence>
<protein>
    <recommendedName>
        <fullName evidence="3">DUF455 family protein</fullName>
    </recommendedName>
</protein>
<sequence>MGLQQQNGEEFEVDIDRTELPDDISVGGKQLRPVDTNRRLMTLFWLEFELSRMTMGWVPCFPDWDIKGELMRMSYLHTLHMKAIKERIQELPGPGLNDRSRTPAVIQDGFEALSLATGLAEFAQGYALILTAVYSFYDKLRLDMDPILDAPSFHTLRIAEIDRSELLNWTKSYILHAKAEEQIDLDRLDRWEDYCKKMIAIMLMGAHSKEVAWIAPPNDAALGPVPTVAAPDKRFPLFDPAIHGEGNLLRHPSSPVNDSVKQMVFINASEMTSAESLAYLYYGVQGMPIEFYLDVARHTWDEARHSQMGVRRLRQWGYDTEQFLWAGTQSLTQDNLDSIFPEFYAGLTMIAEPCSFFKKRKSIDAFWKFGDVESAIQSEFDIADERLHVDFGQKWGAKLFEHINDFQTAQSVQEKVRARRLQNIGIPDEEIGHLLKHFPEMCGFTTKELVYDKY</sequence>
<proteinExistence type="predicted"/>
<name>A0ABU1NSY1_9BACL</name>
<dbReference type="EMBL" id="JAVDSB010000001">
    <property type="protein sequence ID" value="MDR6550444.1"/>
    <property type="molecule type" value="Genomic_DNA"/>
</dbReference>
<evidence type="ECO:0000313" key="2">
    <source>
        <dbReference type="Proteomes" id="UP001267290"/>
    </source>
</evidence>